<evidence type="ECO:0000313" key="3">
    <source>
        <dbReference type="Proteomes" id="UP000069205"/>
    </source>
</evidence>
<keyword evidence="3" id="KW-1185">Reference proteome</keyword>
<dbReference type="AlphaFoldDB" id="A0A0K2GJD1"/>
<dbReference type="KEGG" id="nmv:NITMOv2_4586"/>
<accession>A0A0K2GJD1</accession>
<feature type="signal peptide" evidence="1">
    <location>
        <begin position="1"/>
        <end position="30"/>
    </location>
</feature>
<dbReference type="OrthoDB" id="9783390at2"/>
<organism evidence="2 3">
    <name type="scientific">Nitrospira moscoviensis</name>
    <dbReference type="NCBI Taxonomy" id="42253"/>
    <lineage>
        <taxon>Bacteria</taxon>
        <taxon>Pseudomonadati</taxon>
        <taxon>Nitrospirota</taxon>
        <taxon>Nitrospiria</taxon>
        <taxon>Nitrospirales</taxon>
        <taxon>Nitrospiraceae</taxon>
        <taxon>Nitrospira</taxon>
    </lineage>
</organism>
<gene>
    <name evidence="2" type="ORF">NITMOv2_4586</name>
</gene>
<keyword evidence="1" id="KW-0732">Signal</keyword>
<dbReference type="Proteomes" id="UP000069205">
    <property type="component" value="Chromosome"/>
</dbReference>
<evidence type="ECO:0000256" key="1">
    <source>
        <dbReference type="SAM" id="SignalP"/>
    </source>
</evidence>
<evidence type="ECO:0008006" key="4">
    <source>
        <dbReference type="Google" id="ProtNLM"/>
    </source>
</evidence>
<reference evidence="2 3" key="1">
    <citation type="journal article" date="2015" name="Proc. Natl. Acad. Sci. U.S.A.">
        <title>Expanded metabolic versatility of ubiquitous nitrite-oxidizing bacteria from the genus Nitrospira.</title>
        <authorList>
            <person name="Koch H."/>
            <person name="Lucker S."/>
            <person name="Albertsen M."/>
            <person name="Kitzinger K."/>
            <person name="Herbold C."/>
            <person name="Spieck E."/>
            <person name="Nielsen P.H."/>
            <person name="Wagner M."/>
            <person name="Daims H."/>
        </authorList>
    </citation>
    <scope>NUCLEOTIDE SEQUENCE [LARGE SCALE GENOMIC DNA]</scope>
    <source>
        <strain evidence="2 3">NSP M-1</strain>
    </source>
</reference>
<dbReference type="PATRIC" id="fig|42253.5.peg.4523"/>
<name>A0A0K2GJD1_NITMO</name>
<evidence type="ECO:0000313" key="2">
    <source>
        <dbReference type="EMBL" id="ALA60959.1"/>
    </source>
</evidence>
<sequence length="327" mass="35560">MISRLSKAPRILPALLFATMVISSAGPGFAEEAPAVYPDASVPAPESTAPFDDVNPSVILKGSVWRMKPGIVFLRTPIGLLTLSSKTTLKDVRASHEVTFWIHGAQLAVDIRKRADGSLLHRYLSGPFKPADGEDKTLRRWTPEGEKSFHYGAQERALAALREDDLLTVEVDDTDTVVGLHDLQFDLQVSQLPASGSDTHLLLTGTVSKLKSNFIFFRTPIGVVNVNAKIGIKNAKVGQTMTLHIHRHHVVADLASQNAAAPVRRFVTGPLQFATPEHTSVKLWTPDGEQTYPADRGRSALSGAKEGSPITVELNGQGSVVEFHRFH</sequence>
<dbReference type="EMBL" id="CP011801">
    <property type="protein sequence ID" value="ALA60959.1"/>
    <property type="molecule type" value="Genomic_DNA"/>
</dbReference>
<proteinExistence type="predicted"/>
<dbReference type="RefSeq" id="WP_053381730.1">
    <property type="nucleotide sequence ID" value="NZ_CP011801.1"/>
</dbReference>
<protein>
    <recommendedName>
        <fullName evidence="4">DUF5666 domain-containing protein</fullName>
    </recommendedName>
</protein>
<dbReference type="STRING" id="42253.NITMOv2_4586"/>
<feature type="chain" id="PRO_5005477072" description="DUF5666 domain-containing protein" evidence="1">
    <location>
        <begin position="31"/>
        <end position="327"/>
    </location>
</feature>